<gene>
    <name evidence="5" type="ORF">KP509_04G011800</name>
</gene>
<keyword evidence="3" id="KW-1133">Transmembrane helix</keyword>
<keyword evidence="6" id="KW-1185">Reference proteome</keyword>
<dbReference type="InterPro" id="IPR051091">
    <property type="entry name" value="O-Glucosyltr/Glycosyltrsf_90"/>
</dbReference>
<name>A0A8T2UXA0_CERRI</name>
<comment type="similarity">
    <text evidence="1">Belongs to the glycosyltransferase 90 family.</text>
</comment>
<dbReference type="PANTHER" id="PTHR12203:SF35">
    <property type="entry name" value="PROTEIN O-GLUCOSYLTRANSFERASE 1"/>
    <property type="match status" value="1"/>
</dbReference>
<dbReference type="PANTHER" id="PTHR12203">
    <property type="entry name" value="KDEL LYS-ASP-GLU-LEU CONTAINING - RELATED"/>
    <property type="match status" value="1"/>
</dbReference>
<dbReference type="InterPro" id="IPR006598">
    <property type="entry name" value="CAP10"/>
</dbReference>
<dbReference type="Pfam" id="PF05686">
    <property type="entry name" value="Glyco_transf_90"/>
    <property type="match status" value="1"/>
</dbReference>
<keyword evidence="3" id="KW-0472">Membrane</keyword>
<comment type="caution">
    <text evidence="5">The sequence shown here is derived from an EMBL/GenBank/DDBJ whole genome shotgun (WGS) entry which is preliminary data.</text>
</comment>
<dbReference type="SMART" id="SM00672">
    <property type="entry name" value="CAP10"/>
    <property type="match status" value="1"/>
</dbReference>
<keyword evidence="3" id="KW-0812">Transmembrane</keyword>
<keyword evidence="2" id="KW-0808">Transferase</keyword>
<organism evidence="5 6">
    <name type="scientific">Ceratopteris richardii</name>
    <name type="common">Triangle waterfern</name>
    <dbReference type="NCBI Taxonomy" id="49495"/>
    <lineage>
        <taxon>Eukaryota</taxon>
        <taxon>Viridiplantae</taxon>
        <taxon>Streptophyta</taxon>
        <taxon>Embryophyta</taxon>
        <taxon>Tracheophyta</taxon>
        <taxon>Polypodiopsida</taxon>
        <taxon>Polypodiidae</taxon>
        <taxon>Polypodiales</taxon>
        <taxon>Pteridineae</taxon>
        <taxon>Pteridaceae</taxon>
        <taxon>Parkerioideae</taxon>
        <taxon>Ceratopteris</taxon>
    </lineage>
</organism>
<dbReference type="EMBL" id="CM035409">
    <property type="protein sequence ID" value="KAH7438354.1"/>
    <property type="molecule type" value="Genomic_DNA"/>
</dbReference>
<evidence type="ECO:0000256" key="1">
    <source>
        <dbReference type="ARBA" id="ARBA00010118"/>
    </source>
</evidence>
<evidence type="ECO:0000313" key="5">
    <source>
        <dbReference type="EMBL" id="KAH7438353.1"/>
    </source>
</evidence>
<dbReference type="Proteomes" id="UP000825935">
    <property type="component" value="Chromosome 4"/>
</dbReference>
<protein>
    <recommendedName>
        <fullName evidence="4">Glycosyl transferase CAP10 domain-containing protein</fullName>
    </recommendedName>
</protein>
<dbReference type="AlphaFoldDB" id="A0A8T2UXA0"/>
<dbReference type="OMA" id="RDMANFR"/>
<sequence length="521" mass="60529">MSPKSIGRSHLLFRWCTSLAIVSFTLLAATCVYYAATNKATFLLQIRMQETKSHTVWPSPQFWKNLTERATESPDNCAFAKCPIDRAIEDVTKSSYNHQSDPQNQCPFYFQYIHEDLAPWNKHSRENQSVTFRVSRDTLQKAASRANFRIVIRKGRLYVEAFAPCFQTRAIFTIWGMLQLLKFYPDLVPDVDMFFSCGDTPRIQKNEYSETGSLPPPPIFSYCTTPTHFDIPFPDWTFWGWPEVNIMAWDTEFYSILKGANDLLWEERNPTAFWRGNTDTGTAVRKALQGCNGPQHGATIIHQDWFAERMANFKYSKLADQCKHRYKIYAEGWGWSVSLKYIMACDSPALIIDPVFNDFYSRGLIPLKHYWPLKRENLCHSIKFATEWGNNNTIAAEVIGRTGRQYIAKDLSMKHVYDYMLHLLIEYSKVLDFEPIPGDNMKELCTEAFLCQAPKEEKMFYRSSMVSEMSQEAPCFLAQREENLIYERQAKKFNITRLVSEAEDRGEGINLLRYRSDLLNT</sequence>
<evidence type="ECO:0000259" key="4">
    <source>
        <dbReference type="SMART" id="SM00672"/>
    </source>
</evidence>
<dbReference type="GO" id="GO:0016740">
    <property type="term" value="F:transferase activity"/>
    <property type="evidence" value="ECO:0007669"/>
    <property type="project" value="UniProtKB-KW"/>
</dbReference>
<feature type="domain" description="Glycosyl transferase CAP10" evidence="4">
    <location>
        <begin position="187"/>
        <end position="434"/>
    </location>
</feature>
<dbReference type="EMBL" id="CM035409">
    <property type="protein sequence ID" value="KAH7438353.1"/>
    <property type="molecule type" value="Genomic_DNA"/>
</dbReference>
<feature type="transmembrane region" description="Helical" evidence="3">
    <location>
        <begin position="12"/>
        <end position="36"/>
    </location>
</feature>
<evidence type="ECO:0000256" key="3">
    <source>
        <dbReference type="SAM" id="Phobius"/>
    </source>
</evidence>
<evidence type="ECO:0000313" key="6">
    <source>
        <dbReference type="Proteomes" id="UP000825935"/>
    </source>
</evidence>
<evidence type="ECO:0000256" key="2">
    <source>
        <dbReference type="ARBA" id="ARBA00022679"/>
    </source>
</evidence>
<accession>A0A8T2UXA0</accession>
<proteinExistence type="inferred from homology"/>
<reference evidence="5" key="1">
    <citation type="submission" date="2021-08" db="EMBL/GenBank/DDBJ databases">
        <title>WGS assembly of Ceratopteris richardii.</title>
        <authorList>
            <person name="Marchant D.B."/>
            <person name="Chen G."/>
            <person name="Jenkins J."/>
            <person name="Shu S."/>
            <person name="Leebens-Mack J."/>
            <person name="Grimwood J."/>
            <person name="Schmutz J."/>
            <person name="Soltis P."/>
            <person name="Soltis D."/>
            <person name="Chen Z.-H."/>
        </authorList>
    </citation>
    <scope>NUCLEOTIDE SEQUENCE</scope>
    <source>
        <strain evidence="5">Whitten #5841</strain>
        <tissue evidence="5">Leaf</tissue>
    </source>
</reference>
<dbReference type="OrthoDB" id="202415at2759"/>